<comment type="caution">
    <text evidence="6">The sequence shown here is derived from an EMBL/GenBank/DDBJ whole genome shotgun (WGS) entry which is preliminary data.</text>
</comment>
<feature type="transmembrane region" description="Helical" evidence="5">
    <location>
        <begin position="320"/>
        <end position="342"/>
    </location>
</feature>
<gene>
    <name evidence="6" type="ORF">C0Q70_00773</name>
</gene>
<keyword evidence="7" id="KW-1185">Reference proteome</keyword>
<organism evidence="6 7">
    <name type="scientific">Pomacea canaliculata</name>
    <name type="common">Golden apple snail</name>
    <dbReference type="NCBI Taxonomy" id="400727"/>
    <lineage>
        <taxon>Eukaryota</taxon>
        <taxon>Metazoa</taxon>
        <taxon>Spiralia</taxon>
        <taxon>Lophotrochozoa</taxon>
        <taxon>Mollusca</taxon>
        <taxon>Gastropoda</taxon>
        <taxon>Caenogastropoda</taxon>
        <taxon>Architaenioglossa</taxon>
        <taxon>Ampullarioidea</taxon>
        <taxon>Ampullariidae</taxon>
        <taxon>Pomacea</taxon>
    </lineage>
</organism>
<dbReference type="GO" id="GO:0004930">
    <property type="term" value="F:G protein-coupled receptor activity"/>
    <property type="evidence" value="ECO:0007669"/>
    <property type="project" value="UniProtKB-KW"/>
</dbReference>
<evidence type="ECO:0000313" key="7">
    <source>
        <dbReference type="Proteomes" id="UP000245119"/>
    </source>
</evidence>
<evidence type="ECO:0000313" key="6">
    <source>
        <dbReference type="EMBL" id="PVD38162.1"/>
    </source>
</evidence>
<comment type="subcellular location">
    <subcellularLocation>
        <location evidence="1">Membrane</location>
        <topology evidence="1">Multi-pass membrane protein</topology>
    </subcellularLocation>
</comment>
<dbReference type="GO" id="GO:0005886">
    <property type="term" value="C:plasma membrane"/>
    <property type="evidence" value="ECO:0007669"/>
    <property type="project" value="TreeGrafter"/>
</dbReference>
<evidence type="ECO:0000256" key="3">
    <source>
        <dbReference type="ARBA" id="ARBA00023170"/>
    </source>
</evidence>
<dbReference type="AlphaFoldDB" id="A0A2T7PXK9"/>
<dbReference type="OrthoDB" id="6149106at2759"/>
<sequence>MFLEATDVADDFVKQDDGASVTPLPEFTHENQWETSPATKNFSVSTSSRPELTWKDTEVVTNTSVKNKGDLELLSTGTTSGDVMSFSRLNGPFFTFATAFAAGPMNGSRVFDGLFRGEETKHSLSHVSESRSDHVITTEWSDRGAMLEMAADSTKENRSSGGTRSPANLCSVSVVSEDILVDYHNDSQEAPPVLSPETYAYISKVLDNVRLPWDVTSGLLTLTSTCIYMLPGMRSPTGYYLVSMNLFETLSALTGVVGLWWRTVDGPEVAYTETYNYVQMVCAMYINLCCRRCVYWLAVVVSIERVFAVKCPLRARYGKLVRFPMLFILADVTATVAFHTYIPLSYRVVQKEATCQYHVTFTALYLQQVDDFQIVSNAAKYIFAYLPLLAGVCTNVALYLALQQESRTHLSLCAVHQGAPLRKKMLVQRQLALAILVRLRFSTSEVSNTVFTLLSLPNNTIHLVSTYHATFGLGKRDHHLYLILSHGALLLVDLSRVTSFLSYVTLSTKFRRNVLRMLTPRSALKKLGAWGMGDLTRATVDTRLQITFSSGAVPTVTGSMSVSYA</sequence>
<evidence type="ECO:0000256" key="5">
    <source>
        <dbReference type="SAM" id="Phobius"/>
    </source>
</evidence>
<accession>A0A2T7PXK9</accession>
<evidence type="ECO:0000256" key="2">
    <source>
        <dbReference type="ARBA" id="ARBA00023040"/>
    </source>
</evidence>
<dbReference type="EMBL" id="PZQS01000001">
    <property type="protein sequence ID" value="PVD38162.1"/>
    <property type="molecule type" value="Genomic_DNA"/>
</dbReference>
<reference evidence="6 7" key="1">
    <citation type="submission" date="2018-04" db="EMBL/GenBank/DDBJ databases">
        <title>The genome of golden apple snail Pomacea canaliculata provides insight into stress tolerance and invasive adaptation.</title>
        <authorList>
            <person name="Liu C."/>
            <person name="Liu B."/>
            <person name="Ren Y."/>
            <person name="Zhang Y."/>
            <person name="Wang H."/>
            <person name="Li S."/>
            <person name="Jiang F."/>
            <person name="Yin L."/>
            <person name="Zhang G."/>
            <person name="Qian W."/>
            <person name="Fan W."/>
        </authorList>
    </citation>
    <scope>NUCLEOTIDE SEQUENCE [LARGE SCALE GENOMIC DNA]</scope>
    <source>
        <strain evidence="6">SZHN2017</strain>
        <tissue evidence="6">Muscle</tissue>
    </source>
</reference>
<dbReference type="PANTHER" id="PTHR24243:SF230">
    <property type="entry name" value="G-PROTEIN COUPLED RECEPTORS FAMILY 1 PROFILE DOMAIN-CONTAINING PROTEIN"/>
    <property type="match status" value="1"/>
</dbReference>
<evidence type="ECO:0008006" key="8">
    <source>
        <dbReference type="Google" id="ProtNLM"/>
    </source>
</evidence>
<dbReference type="Proteomes" id="UP000245119">
    <property type="component" value="Linkage Group LG1"/>
</dbReference>
<dbReference type="Gene3D" id="1.20.1070.10">
    <property type="entry name" value="Rhodopsin 7-helix transmembrane proteins"/>
    <property type="match status" value="1"/>
</dbReference>
<evidence type="ECO:0000256" key="1">
    <source>
        <dbReference type="ARBA" id="ARBA00004141"/>
    </source>
</evidence>
<keyword evidence="5" id="KW-0812">Transmembrane</keyword>
<keyword evidence="5" id="KW-0472">Membrane</keyword>
<dbReference type="SUPFAM" id="SSF81321">
    <property type="entry name" value="Family A G protein-coupled receptor-like"/>
    <property type="match status" value="1"/>
</dbReference>
<name>A0A2T7PXK9_POMCA</name>
<keyword evidence="2" id="KW-0297">G-protein coupled receptor</keyword>
<feature type="transmembrane region" description="Helical" evidence="5">
    <location>
        <begin position="382"/>
        <end position="402"/>
    </location>
</feature>
<protein>
    <recommendedName>
        <fullName evidence="8">G-protein coupled receptors family 1 profile domain-containing protein</fullName>
    </recommendedName>
</protein>
<evidence type="ECO:0000256" key="4">
    <source>
        <dbReference type="ARBA" id="ARBA00023224"/>
    </source>
</evidence>
<proteinExistence type="predicted"/>
<keyword evidence="3" id="KW-0675">Receptor</keyword>
<keyword evidence="4" id="KW-0807">Transducer</keyword>
<keyword evidence="5" id="KW-1133">Transmembrane helix</keyword>
<dbReference type="PANTHER" id="PTHR24243">
    <property type="entry name" value="G-PROTEIN COUPLED RECEPTOR"/>
    <property type="match status" value="1"/>
</dbReference>